<evidence type="ECO:0000313" key="4">
    <source>
        <dbReference type="Proteomes" id="UP000245464"/>
    </source>
</evidence>
<name>A0A2W1DVJ9_9PLEO</name>
<dbReference type="Proteomes" id="UP000245464">
    <property type="component" value="Chromosome 2"/>
</dbReference>
<proteinExistence type="predicted"/>
<gene>
    <name evidence="3" type="ORF">Ptr86124_001750</name>
    <name evidence="2" type="ORF">PtrM4_061680</name>
</gene>
<sequence length="437" mass="49138">MPFRDKEWEDFQRSCDFFPAYSDYLYDPDERLVVTQEPGLHPQIYPGLTFAPIQYTNSMPSRSYDTSENCQVQDSAASRRQSLRILISGHETLSGESSVRNTPGLDSRSEIGSPMVASKSRKGAQKISKKETKKRPRNAARRVAASPSSSQRPVRSTRQQAQTKQAPASAEPSLLRASSTTDVDDSFPPTPLAQSSTLPSATEMKQQEACVHARQLQQATGYPGSLRPTPEPSHHPHPHQSPRPSVEQPYYYTTRYPQQQMPPPPTTAYQPYTPPLSTNQQQIPLPPSTAYQPYTPPQSTSQQQMPPPRSPAYQLYTPPQSTSQQQMFPAQQQLVHNNATMQPRASLQLRQNINQHLPKVWKCLQIVQGMPVSANDQDAQKLRMQANEWLMMFKRSLPPDGHDYMMQVVCHMVSENKAGRWPLAFLGSGDMQQQGRG</sequence>
<keyword evidence="5" id="KW-1185">Reference proteome</keyword>
<reference evidence="2" key="1">
    <citation type="journal article" date="2018" name="BMC Genomics">
        <title>Comparative genomics of the wheat fungal pathogen Pyrenophora tritici-repentis reveals chromosomal variations and genome plasticity.</title>
        <authorList>
            <person name="Moolhuijzen P."/>
            <person name="See P.T."/>
            <person name="Hane J.K."/>
            <person name="Shi G."/>
            <person name="Liu Z."/>
            <person name="Oliver R.P."/>
            <person name="Moffat C.S."/>
        </authorList>
    </citation>
    <scope>NUCLEOTIDE SEQUENCE [LARGE SCALE GENOMIC DNA]</scope>
    <source>
        <strain evidence="2">M4</strain>
    </source>
</reference>
<reference evidence="3" key="2">
    <citation type="submission" date="2021-05" db="EMBL/GenBank/DDBJ databases">
        <authorList>
            <person name="Moolhuijzen P.M."/>
            <person name="Moffat C.S."/>
        </authorList>
    </citation>
    <scope>NUCLEOTIDE SEQUENCE</scope>
    <source>
        <strain evidence="3">86-124</strain>
    </source>
</reference>
<feature type="compositionally biased region" description="Low complexity" evidence="1">
    <location>
        <begin position="242"/>
        <end position="259"/>
    </location>
</feature>
<evidence type="ECO:0000313" key="2">
    <source>
        <dbReference type="EMBL" id="KAF7574545.1"/>
    </source>
</evidence>
<comment type="caution">
    <text evidence="2">The sequence shown here is derived from an EMBL/GenBank/DDBJ whole genome shotgun (WGS) entry which is preliminary data.</text>
</comment>
<reference evidence="3" key="3">
    <citation type="journal article" date="2022" name="bioRxiv">
        <title>A global pangenome for the wheat fungal pathogen Pyrenophora tritici-repentis and prediction of effector protein structural homology.</title>
        <authorList>
            <person name="Moolhuijzen P."/>
            <person name="See P.T."/>
            <person name="Shi G."/>
            <person name="Powell H.R."/>
            <person name="Cockram J."/>
            <person name="Jorgensen L.N."/>
            <person name="Benslimane H."/>
            <person name="Strelkov S.E."/>
            <person name="Turner J."/>
            <person name="Liu Z."/>
            <person name="Moffat C.S."/>
        </authorList>
    </citation>
    <scope>NUCLEOTIDE SEQUENCE</scope>
    <source>
        <strain evidence="3">86-124</strain>
    </source>
</reference>
<feature type="compositionally biased region" description="Low complexity" evidence="1">
    <location>
        <begin position="141"/>
        <end position="160"/>
    </location>
</feature>
<feature type="region of interest" description="Disordered" evidence="1">
    <location>
        <begin position="93"/>
        <end position="311"/>
    </location>
</feature>
<feature type="compositionally biased region" description="Low complexity" evidence="1">
    <location>
        <begin position="291"/>
        <end position="304"/>
    </location>
</feature>
<evidence type="ECO:0000256" key="1">
    <source>
        <dbReference type="SAM" id="MobiDB-lite"/>
    </source>
</evidence>
<accession>A0A2W1DVJ9</accession>
<dbReference type="AlphaFoldDB" id="A0A2W1DVJ9"/>
<reference evidence="5" key="4">
    <citation type="journal article" date="2022" name="Microb. Genom.">
        <title>A global pangenome for the wheat fungal pathogen Pyrenophora tritici-repentis and prediction of effector protein structural homology.</title>
        <authorList>
            <person name="Moolhuijzen P.M."/>
            <person name="See P.T."/>
            <person name="Shi G."/>
            <person name="Powell H.R."/>
            <person name="Cockram J."/>
            <person name="Jorgensen L.N."/>
            <person name="Benslimane H."/>
            <person name="Strelkov S.E."/>
            <person name="Turner J."/>
            <person name="Liu Z."/>
            <person name="Moffat C.S."/>
        </authorList>
    </citation>
    <scope>NUCLEOTIDE SEQUENCE [LARGE SCALE GENOMIC DNA]</scope>
</reference>
<evidence type="ECO:0000313" key="3">
    <source>
        <dbReference type="EMBL" id="KAI1518622.1"/>
    </source>
</evidence>
<protein>
    <submittedName>
        <fullName evidence="2">PAT1 multi-domain protein</fullName>
    </submittedName>
</protein>
<dbReference type="EMBL" id="NRDI02000002">
    <property type="protein sequence ID" value="KAI1518622.1"/>
    <property type="molecule type" value="Genomic_DNA"/>
</dbReference>
<evidence type="ECO:0000313" key="5">
    <source>
        <dbReference type="Proteomes" id="UP000249757"/>
    </source>
</evidence>
<organism evidence="2 4">
    <name type="scientific">Pyrenophora tritici-repentis</name>
    <dbReference type="NCBI Taxonomy" id="45151"/>
    <lineage>
        <taxon>Eukaryota</taxon>
        <taxon>Fungi</taxon>
        <taxon>Dikarya</taxon>
        <taxon>Ascomycota</taxon>
        <taxon>Pezizomycotina</taxon>
        <taxon>Dothideomycetes</taxon>
        <taxon>Pleosporomycetidae</taxon>
        <taxon>Pleosporales</taxon>
        <taxon>Pleosporineae</taxon>
        <taxon>Pleosporaceae</taxon>
        <taxon>Pyrenophora</taxon>
    </lineage>
</organism>
<feature type="compositionally biased region" description="Basic residues" evidence="1">
    <location>
        <begin position="131"/>
        <end position="140"/>
    </location>
</feature>
<feature type="compositionally biased region" description="Polar residues" evidence="1">
    <location>
        <begin position="192"/>
        <end position="204"/>
    </location>
</feature>
<dbReference type="Proteomes" id="UP000249757">
    <property type="component" value="Unassembled WGS sequence"/>
</dbReference>
<dbReference type="EMBL" id="NQIK02000002">
    <property type="protein sequence ID" value="KAF7574545.1"/>
    <property type="molecule type" value="Genomic_DNA"/>
</dbReference>
<dbReference type="OrthoDB" id="3784793at2759"/>